<accession>A0ACC2FY58</accession>
<evidence type="ECO:0000313" key="2">
    <source>
        <dbReference type="Proteomes" id="UP001157502"/>
    </source>
</evidence>
<protein>
    <submittedName>
        <fullName evidence="1">Uncharacterized protein</fullName>
    </submittedName>
</protein>
<reference evidence="1" key="1">
    <citation type="submission" date="2021-05" db="EMBL/GenBank/DDBJ databases">
        <authorList>
            <person name="Pan Q."/>
            <person name="Jouanno E."/>
            <person name="Zahm M."/>
            <person name="Klopp C."/>
            <person name="Cabau C."/>
            <person name="Louis A."/>
            <person name="Berthelot C."/>
            <person name="Parey E."/>
            <person name="Roest Crollius H."/>
            <person name="Montfort J."/>
            <person name="Robinson-Rechavi M."/>
            <person name="Bouchez O."/>
            <person name="Lampietro C."/>
            <person name="Lopez Roques C."/>
            <person name="Donnadieu C."/>
            <person name="Postlethwait J."/>
            <person name="Bobe J."/>
            <person name="Dillon D."/>
            <person name="Chandos A."/>
            <person name="von Hippel F."/>
            <person name="Guiguen Y."/>
        </authorList>
    </citation>
    <scope>NUCLEOTIDE SEQUENCE</scope>
    <source>
        <strain evidence="1">YG-Jan2019</strain>
    </source>
</reference>
<dbReference type="Proteomes" id="UP001157502">
    <property type="component" value="Chromosome 20"/>
</dbReference>
<evidence type="ECO:0000313" key="1">
    <source>
        <dbReference type="EMBL" id="KAJ7996150.1"/>
    </source>
</evidence>
<dbReference type="EMBL" id="CM055747">
    <property type="protein sequence ID" value="KAJ7996150.1"/>
    <property type="molecule type" value="Genomic_DNA"/>
</dbReference>
<keyword evidence="2" id="KW-1185">Reference proteome</keyword>
<proteinExistence type="predicted"/>
<comment type="caution">
    <text evidence="1">The sequence shown here is derived from an EMBL/GenBank/DDBJ whole genome shotgun (WGS) entry which is preliminary data.</text>
</comment>
<name>A0ACC2FY58_DALPE</name>
<gene>
    <name evidence="1" type="ORF">DPEC_G00234080</name>
</gene>
<organism evidence="1 2">
    <name type="scientific">Dallia pectoralis</name>
    <name type="common">Alaska blackfish</name>
    <dbReference type="NCBI Taxonomy" id="75939"/>
    <lineage>
        <taxon>Eukaryota</taxon>
        <taxon>Metazoa</taxon>
        <taxon>Chordata</taxon>
        <taxon>Craniata</taxon>
        <taxon>Vertebrata</taxon>
        <taxon>Euteleostomi</taxon>
        <taxon>Actinopterygii</taxon>
        <taxon>Neopterygii</taxon>
        <taxon>Teleostei</taxon>
        <taxon>Protacanthopterygii</taxon>
        <taxon>Esociformes</taxon>
        <taxon>Umbridae</taxon>
        <taxon>Dallia</taxon>
    </lineage>
</organism>
<sequence length="135" mass="14873">MRPGTSRHHPPPSTRPRIPSPLSCLWHRPTLRDGRTAALRERRSREHYCVAGCLVRCVHPPHKASCDLMCVPPFLHFRHSLSSVSHPALSRSLSLPRWFLKAQVLTGISKPCQGCSSYSQASFPSGPEVCGEGAG</sequence>